<evidence type="ECO:0000313" key="1">
    <source>
        <dbReference type="EMBL" id="MBE1610209.1"/>
    </source>
</evidence>
<accession>A0A927N133</accession>
<protein>
    <submittedName>
        <fullName evidence="1">Uncharacterized protein</fullName>
    </submittedName>
</protein>
<organism evidence="1 2">
    <name type="scientific">Actinopolymorpha pittospori</name>
    <dbReference type="NCBI Taxonomy" id="648752"/>
    <lineage>
        <taxon>Bacteria</taxon>
        <taxon>Bacillati</taxon>
        <taxon>Actinomycetota</taxon>
        <taxon>Actinomycetes</taxon>
        <taxon>Propionibacteriales</taxon>
        <taxon>Actinopolymorphaceae</taxon>
        <taxon>Actinopolymorpha</taxon>
    </lineage>
</organism>
<dbReference type="Proteomes" id="UP000638648">
    <property type="component" value="Unassembled WGS sequence"/>
</dbReference>
<proteinExistence type="predicted"/>
<name>A0A927N133_9ACTN</name>
<comment type="caution">
    <text evidence="1">The sequence shown here is derived from an EMBL/GenBank/DDBJ whole genome shotgun (WGS) entry which is preliminary data.</text>
</comment>
<reference evidence="1" key="1">
    <citation type="submission" date="2020-10" db="EMBL/GenBank/DDBJ databases">
        <title>Sequencing the genomes of 1000 actinobacteria strains.</title>
        <authorList>
            <person name="Klenk H.-P."/>
        </authorList>
    </citation>
    <scope>NUCLEOTIDE SEQUENCE</scope>
    <source>
        <strain evidence="1">DSM 45354</strain>
    </source>
</reference>
<dbReference type="RefSeq" id="WP_192753611.1">
    <property type="nucleotide sequence ID" value="NZ_BAABJL010000057.1"/>
</dbReference>
<evidence type="ECO:0000313" key="2">
    <source>
        <dbReference type="Proteomes" id="UP000638648"/>
    </source>
</evidence>
<gene>
    <name evidence="1" type="ORF">HEB94_007057</name>
</gene>
<dbReference type="EMBL" id="JADBEM010000001">
    <property type="protein sequence ID" value="MBE1610209.1"/>
    <property type="molecule type" value="Genomic_DNA"/>
</dbReference>
<sequence>MTTAGGDHISAGGELRVLVAPQLLDSRIGEVWHSGLVASRTVVAIELIVDCTAGPATFLDDHTPLKPEVWLSIDSGHREKRLRMGGEAASRKFGHATRVAILEPDELAGACTLRVVQDDLGVDYSASFTV</sequence>
<dbReference type="AlphaFoldDB" id="A0A927N133"/>
<keyword evidence="2" id="KW-1185">Reference proteome</keyword>